<name>A0AAW2YHW4_9EUKA</name>
<comment type="caution">
    <text evidence="2">The sequence shown here is derived from an EMBL/GenBank/DDBJ whole genome shotgun (WGS) entry which is preliminary data.</text>
</comment>
<dbReference type="EMBL" id="JAOPGA020000003">
    <property type="protein sequence ID" value="KAL0476294.1"/>
    <property type="molecule type" value="Genomic_DNA"/>
</dbReference>
<evidence type="ECO:0000256" key="1">
    <source>
        <dbReference type="SAM" id="SignalP"/>
    </source>
</evidence>
<proteinExistence type="predicted"/>
<keyword evidence="3" id="KW-1185">Reference proteome</keyword>
<feature type="signal peptide" evidence="1">
    <location>
        <begin position="1"/>
        <end position="21"/>
    </location>
</feature>
<keyword evidence="1" id="KW-0732">Signal</keyword>
<dbReference type="Proteomes" id="UP001431209">
    <property type="component" value="Unassembled WGS sequence"/>
</dbReference>
<evidence type="ECO:0000313" key="2">
    <source>
        <dbReference type="EMBL" id="KAL0476294.1"/>
    </source>
</evidence>
<dbReference type="AlphaFoldDB" id="A0AAW2YHW4"/>
<organism evidence="2 3">
    <name type="scientific">Acrasis kona</name>
    <dbReference type="NCBI Taxonomy" id="1008807"/>
    <lineage>
        <taxon>Eukaryota</taxon>
        <taxon>Discoba</taxon>
        <taxon>Heterolobosea</taxon>
        <taxon>Tetramitia</taxon>
        <taxon>Eutetramitia</taxon>
        <taxon>Acrasidae</taxon>
        <taxon>Acrasis</taxon>
    </lineage>
</organism>
<dbReference type="SUPFAM" id="SSF54427">
    <property type="entry name" value="NTF2-like"/>
    <property type="match status" value="1"/>
</dbReference>
<gene>
    <name evidence="2" type="ORF">AKO1_006324</name>
</gene>
<sequence length="157" mass="17523">MNASVIALALLICMCCPLSPRDKILLERAHQFQTCQVTFNVSGLAAIFAEDSVTNIPIGTGRNVGKKEILTSFAEYFKTLNTLSQKIIGEVEINGNHLAYSKQINAFTKKECTVSYSVINWFVFNEENLIQEFSAIFNLTSVKQQSACHLFGETSRF</sequence>
<accession>A0AAW2YHW4</accession>
<reference evidence="2 3" key="1">
    <citation type="submission" date="2024-03" db="EMBL/GenBank/DDBJ databases">
        <title>The Acrasis kona genome and developmental transcriptomes reveal deep origins of eukaryotic multicellular pathways.</title>
        <authorList>
            <person name="Sheikh S."/>
            <person name="Fu C.-J."/>
            <person name="Brown M.W."/>
            <person name="Baldauf S.L."/>
        </authorList>
    </citation>
    <scope>NUCLEOTIDE SEQUENCE [LARGE SCALE GENOMIC DNA]</scope>
    <source>
        <strain evidence="2 3">ATCC MYA-3509</strain>
    </source>
</reference>
<dbReference type="InterPro" id="IPR032710">
    <property type="entry name" value="NTF2-like_dom_sf"/>
</dbReference>
<feature type="chain" id="PRO_5043610122" evidence="1">
    <location>
        <begin position="22"/>
        <end position="157"/>
    </location>
</feature>
<protein>
    <submittedName>
        <fullName evidence="2">TrmA</fullName>
    </submittedName>
</protein>
<dbReference type="Gene3D" id="3.10.450.50">
    <property type="match status" value="1"/>
</dbReference>
<evidence type="ECO:0000313" key="3">
    <source>
        <dbReference type="Proteomes" id="UP001431209"/>
    </source>
</evidence>